<dbReference type="AlphaFoldDB" id="A0AAN6G8Q0"/>
<protein>
    <recommendedName>
        <fullName evidence="1">DUF6604 domain-containing protein</fullName>
    </recommendedName>
</protein>
<keyword evidence="3" id="KW-1185">Reference proteome</keyword>
<dbReference type="Proteomes" id="UP001176521">
    <property type="component" value="Unassembled WGS sequence"/>
</dbReference>
<organism evidence="2 3">
    <name type="scientific">Tilletia horrida</name>
    <dbReference type="NCBI Taxonomy" id="155126"/>
    <lineage>
        <taxon>Eukaryota</taxon>
        <taxon>Fungi</taxon>
        <taxon>Dikarya</taxon>
        <taxon>Basidiomycota</taxon>
        <taxon>Ustilaginomycotina</taxon>
        <taxon>Exobasidiomycetes</taxon>
        <taxon>Tilletiales</taxon>
        <taxon>Tilletiaceae</taxon>
        <taxon>Tilletia</taxon>
    </lineage>
</organism>
<dbReference type="Pfam" id="PF20253">
    <property type="entry name" value="DUF6604"/>
    <property type="match status" value="1"/>
</dbReference>
<reference evidence="2" key="1">
    <citation type="journal article" date="2023" name="PhytoFront">
        <title>Draft Genome Resources of Seven Strains of Tilletia horrida, Causal Agent of Kernel Smut of Rice.</title>
        <authorList>
            <person name="Khanal S."/>
            <person name="Antony Babu S."/>
            <person name="Zhou X.G."/>
        </authorList>
    </citation>
    <scope>NUCLEOTIDE SEQUENCE</scope>
    <source>
        <strain evidence="2">TX3</strain>
    </source>
</reference>
<dbReference type="InterPro" id="IPR046539">
    <property type="entry name" value="DUF6604"/>
</dbReference>
<accession>A0AAN6G8Q0</accession>
<evidence type="ECO:0000313" key="2">
    <source>
        <dbReference type="EMBL" id="KAK0522836.1"/>
    </source>
</evidence>
<name>A0AAN6G8Q0_9BASI</name>
<gene>
    <name evidence="2" type="ORF">OC842_006344</name>
</gene>
<comment type="caution">
    <text evidence="2">The sequence shown here is derived from an EMBL/GenBank/DDBJ whole genome shotgun (WGS) entry which is preliminary data.</text>
</comment>
<proteinExistence type="predicted"/>
<evidence type="ECO:0000259" key="1">
    <source>
        <dbReference type="Pfam" id="PF20253"/>
    </source>
</evidence>
<dbReference type="EMBL" id="JAPDMQ010000556">
    <property type="protein sequence ID" value="KAK0522836.1"/>
    <property type="molecule type" value="Genomic_DNA"/>
</dbReference>
<evidence type="ECO:0000313" key="3">
    <source>
        <dbReference type="Proteomes" id="UP001176521"/>
    </source>
</evidence>
<feature type="domain" description="DUF6604" evidence="1">
    <location>
        <begin position="17"/>
        <end position="152"/>
    </location>
</feature>
<sequence length="153" mass="17791">MPADPKKHHKKRKSRPYKRDTFLASLWLGRLALTAGYHLDEFQLSAQPILTDNLLHLNNPMDKLPELSGKSQLCAPVTTRILSAQQFVPISISIVDHCETAVPPKLIQLIHKCIAARKKMLDNWKKKKVDRRFYLRHEHFLKILRATLEILKR</sequence>